<dbReference type="CDD" id="cd00093">
    <property type="entry name" value="HTH_XRE"/>
    <property type="match status" value="1"/>
</dbReference>
<protein>
    <submittedName>
        <fullName evidence="2">Transcriptional regulator, XRE family</fullName>
    </submittedName>
</protein>
<proteinExistence type="predicted"/>
<evidence type="ECO:0000259" key="1">
    <source>
        <dbReference type="PROSITE" id="PS50943"/>
    </source>
</evidence>
<dbReference type="SUPFAM" id="SSF47413">
    <property type="entry name" value="lambda repressor-like DNA-binding domains"/>
    <property type="match status" value="1"/>
</dbReference>
<dbReference type="GO" id="GO:0003677">
    <property type="term" value="F:DNA binding"/>
    <property type="evidence" value="ECO:0007669"/>
    <property type="project" value="InterPro"/>
</dbReference>
<evidence type="ECO:0000313" key="2">
    <source>
        <dbReference type="EMBL" id="ACL61082.1"/>
    </source>
</evidence>
<accession>B8IAN7</accession>
<gene>
    <name evidence="2" type="ordered locus">Mnod_6277</name>
</gene>
<dbReference type="RefSeq" id="WP_015932664.1">
    <property type="nucleotide sequence ID" value="NC_011894.1"/>
</dbReference>
<organism evidence="2 3">
    <name type="scientific">Methylobacterium nodulans (strain LMG 21967 / CNCM I-2342 / ORS 2060)</name>
    <dbReference type="NCBI Taxonomy" id="460265"/>
    <lineage>
        <taxon>Bacteria</taxon>
        <taxon>Pseudomonadati</taxon>
        <taxon>Pseudomonadota</taxon>
        <taxon>Alphaproteobacteria</taxon>
        <taxon>Hyphomicrobiales</taxon>
        <taxon>Methylobacteriaceae</taxon>
        <taxon>Methylobacterium</taxon>
    </lineage>
</organism>
<dbReference type="SMART" id="SM00530">
    <property type="entry name" value="HTH_XRE"/>
    <property type="match status" value="1"/>
</dbReference>
<sequence>METPKKTRPGRKSHVRPEDVRAISARLRALRKTTGLSQEKFAARCGLGYKQWGNFEAEEGRIGIDAAIALVKEFGVTLDWIYLGHPYRMPAELLEQIRAAAEPEAAAGK</sequence>
<dbReference type="Pfam" id="PF01381">
    <property type="entry name" value="HTH_3"/>
    <property type="match status" value="1"/>
</dbReference>
<dbReference type="EMBL" id="CP001349">
    <property type="protein sequence ID" value="ACL61082.1"/>
    <property type="molecule type" value="Genomic_DNA"/>
</dbReference>
<dbReference type="InterPro" id="IPR010982">
    <property type="entry name" value="Lambda_DNA-bd_dom_sf"/>
</dbReference>
<dbReference type="Proteomes" id="UP000008207">
    <property type="component" value="Chromosome"/>
</dbReference>
<dbReference type="eggNOG" id="COG1396">
    <property type="taxonomic scope" value="Bacteria"/>
</dbReference>
<keyword evidence="3" id="KW-1185">Reference proteome</keyword>
<dbReference type="HOGENOM" id="CLU_2180763_0_0_5"/>
<reference evidence="2 3" key="1">
    <citation type="submission" date="2009-01" db="EMBL/GenBank/DDBJ databases">
        <title>Complete sequence of chromosome of Methylobacterium nodulans ORS 2060.</title>
        <authorList>
            <consortium name="US DOE Joint Genome Institute"/>
            <person name="Lucas S."/>
            <person name="Copeland A."/>
            <person name="Lapidus A."/>
            <person name="Glavina del Rio T."/>
            <person name="Dalin E."/>
            <person name="Tice H."/>
            <person name="Bruce D."/>
            <person name="Goodwin L."/>
            <person name="Pitluck S."/>
            <person name="Sims D."/>
            <person name="Brettin T."/>
            <person name="Detter J.C."/>
            <person name="Han C."/>
            <person name="Larimer F."/>
            <person name="Land M."/>
            <person name="Hauser L."/>
            <person name="Kyrpides N."/>
            <person name="Ivanova N."/>
            <person name="Marx C.J."/>
            <person name="Richardson P."/>
        </authorList>
    </citation>
    <scope>NUCLEOTIDE SEQUENCE [LARGE SCALE GENOMIC DNA]</scope>
    <source>
        <strain evidence="3">LMG 21967 / CNCM I-2342 / ORS 2060</strain>
    </source>
</reference>
<dbReference type="Gene3D" id="1.10.260.40">
    <property type="entry name" value="lambda repressor-like DNA-binding domains"/>
    <property type="match status" value="1"/>
</dbReference>
<dbReference type="AlphaFoldDB" id="B8IAN7"/>
<dbReference type="PROSITE" id="PS50943">
    <property type="entry name" value="HTH_CROC1"/>
    <property type="match status" value="1"/>
</dbReference>
<feature type="domain" description="HTH cro/C1-type" evidence="1">
    <location>
        <begin position="27"/>
        <end position="81"/>
    </location>
</feature>
<dbReference type="InterPro" id="IPR001387">
    <property type="entry name" value="Cro/C1-type_HTH"/>
</dbReference>
<evidence type="ECO:0000313" key="3">
    <source>
        <dbReference type="Proteomes" id="UP000008207"/>
    </source>
</evidence>
<name>B8IAN7_METNO</name>
<dbReference type="KEGG" id="mno:Mnod_6277"/>